<dbReference type="GO" id="GO:0003824">
    <property type="term" value="F:catalytic activity"/>
    <property type="evidence" value="ECO:0007669"/>
    <property type="project" value="InterPro"/>
</dbReference>
<dbReference type="Gene3D" id="3.30.559.30">
    <property type="entry name" value="Nonribosomal peptide synthetase, condensation domain"/>
    <property type="match status" value="6"/>
</dbReference>
<dbReference type="GO" id="GO:0072330">
    <property type="term" value="P:monocarboxylic acid biosynthetic process"/>
    <property type="evidence" value="ECO:0007669"/>
    <property type="project" value="UniProtKB-ARBA"/>
</dbReference>
<dbReference type="InterPro" id="IPR042099">
    <property type="entry name" value="ANL_N_sf"/>
</dbReference>
<dbReference type="Pfam" id="PF13193">
    <property type="entry name" value="AMP-binding_C"/>
    <property type="match status" value="4"/>
</dbReference>
<evidence type="ECO:0000256" key="1">
    <source>
        <dbReference type="ARBA" id="ARBA00001957"/>
    </source>
</evidence>
<dbReference type="GO" id="GO:0009403">
    <property type="term" value="P:toxin biosynthetic process"/>
    <property type="evidence" value="ECO:0007669"/>
    <property type="project" value="UniProtKB-ARBA"/>
</dbReference>
<keyword evidence="2" id="KW-0596">Phosphopantetheine</keyword>
<dbReference type="CDD" id="cd05930">
    <property type="entry name" value="A_NRPS"/>
    <property type="match status" value="1"/>
</dbReference>
<dbReference type="Pfam" id="PF08242">
    <property type="entry name" value="Methyltransf_12"/>
    <property type="match status" value="1"/>
</dbReference>
<evidence type="ECO:0000256" key="2">
    <source>
        <dbReference type="ARBA" id="ARBA00022450"/>
    </source>
</evidence>
<dbReference type="Gene3D" id="3.30.559.10">
    <property type="entry name" value="Chloramphenicol acetyltransferase-like domain"/>
    <property type="match status" value="5"/>
</dbReference>
<feature type="region of interest" description="Disordered" evidence="5">
    <location>
        <begin position="4190"/>
        <end position="4218"/>
    </location>
</feature>
<name>V5RPA6_9PSEU</name>
<organism evidence="7">
    <name type="scientific">Goodfellowiella coeruleoviolacea</name>
    <dbReference type="NCBI Taxonomy" id="334858"/>
    <lineage>
        <taxon>Bacteria</taxon>
        <taxon>Bacillati</taxon>
        <taxon>Actinomycetota</taxon>
        <taxon>Actinomycetes</taxon>
        <taxon>Pseudonocardiales</taxon>
        <taxon>Pseudonocardiaceae</taxon>
        <taxon>Goodfellowiella</taxon>
    </lineage>
</organism>
<evidence type="ECO:0000256" key="5">
    <source>
        <dbReference type="SAM" id="MobiDB-lite"/>
    </source>
</evidence>
<dbReference type="FunFam" id="3.30.559.10:FF:000012">
    <property type="entry name" value="Non-ribosomal peptide synthetase"/>
    <property type="match status" value="1"/>
</dbReference>
<evidence type="ECO:0000256" key="3">
    <source>
        <dbReference type="ARBA" id="ARBA00022553"/>
    </source>
</evidence>
<dbReference type="SUPFAM" id="SSF47336">
    <property type="entry name" value="ACP-like"/>
    <property type="match status" value="4"/>
</dbReference>
<dbReference type="PROSITE" id="PS50075">
    <property type="entry name" value="CARRIER"/>
    <property type="match status" value="4"/>
</dbReference>
<dbReference type="FunFam" id="2.30.38.10:FF:000001">
    <property type="entry name" value="Non-ribosomal peptide synthetase PvdI"/>
    <property type="match status" value="1"/>
</dbReference>
<dbReference type="GO" id="GO:0008610">
    <property type="term" value="P:lipid biosynthetic process"/>
    <property type="evidence" value="ECO:0007669"/>
    <property type="project" value="UniProtKB-ARBA"/>
</dbReference>
<feature type="compositionally biased region" description="Basic residues" evidence="5">
    <location>
        <begin position="5083"/>
        <end position="5097"/>
    </location>
</feature>
<dbReference type="PANTHER" id="PTHR45527:SF1">
    <property type="entry name" value="FATTY ACID SYNTHASE"/>
    <property type="match status" value="1"/>
</dbReference>
<dbReference type="PROSITE" id="PS00455">
    <property type="entry name" value="AMP_BINDING"/>
    <property type="match status" value="1"/>
</dbReference>
<dbReference type="SMART" id="SM00823">
    <property type="entry name" value="PKS_PP"/>
    <property type="match status" value="4"/>
</dbReference>
<dbReference type="SUPFAM" id="SSF56801">
    <property type="entry name" value="Acetyl-CoA synthetase-like"/>
    <property type="match status" value="4"/>
</dbReference>
<dbReference type="InterPro" id="IPR020845">
    <property type="entry name" value="AMP-binding_CS"/>
</dbReference>
<dbReference type="EMBL" id="KF647219">
    <property type="protein sequence ID" value="AHB38497.1"/>
    <property type="molecule type" value="Genomic_DNA"/>
</dbReference>
<dbReference type="FunFam" id="3.40.50.980:FF:000002">
    <property type="entry name" value="Enterobactin synthetase component F"/>
    <property type="match status" value="1"/>
</dbReference>
<dbReference type="FunFam" id="3.40.50.12780:FF:000012">
    <property type="entry name" value="Non-ribosomal peptide synthetase"/>
    <property type="match status" value="2"/>
</dbReference>
<dbReference type="Gene3D" id="3.40.50.980">
    <property type="match status" value="2"/>
</dbReference>
<dbReference type="InterPro" id="IPR020806">
    <property type="entry name" value="PKS_PP-bd"/>
</dbReference>
<dbReference type="InterPro" id="IPR009081">
    <property type="entry name" value="PP-bd_ACP"/>
</dbReference>
<gene>
    <name evidence="7" type="primary">epxD</name>
</gene>
<dbReference type="GO" id="GO:0043041">
    <property type="term" value="P:amino acid activation for nonribosomal peptide biosynthetic process"/>
    <property type="evidence" value="ECO:0007669"/>
    <property type="project" value="TreeGrafter"/>
</dbReference>
<dbReference type="Gene3D" id="1.10.1200.10">
    <property type="entry name" value="ACP-like"/>
    <property type="match status" value="4"/>
</dbReference>
<accession>V5RPA6</accession>
<feature type="domain" description="Carrier" evidence="6">
    <location>
        <begin position="4989"/>
        <end position="5064"/>
    </location>
</feature>
<dbReference type="Gene3D" id="3.40.50.150">
    <property type="entry name" value="Vaccinia Virus protein VP39"/>
    <property type="match status" value="1"/>
</dbReference>
<dbReference type="CDD" id="cd17643">
    <property type="entry name" value="A_NRPS_Cytc1-like"/>
    <property type="match status" value="1"/>
</dbReference>
<proteinExistence type="predicted"/>
<dbReference type="InterPro" id="IPR013217">
    <property type="entry name" value="Methyltransf_12"/>
</dbReference>
<dbReference type="NCBIfam" id="NF003417">
    <property type="entry name" value="PRK04813.1"/>
    <property type="match status" value="5"/>
</dbReference>
<protein>
    <submittedName>
        <fullName evidence="7">EpxD</fullName>
    </submittedName>
</protein>
<comment type="cofactor">
    <cofactor evidence="1">
        <name>pantetheine 4'-phosphate</name>
        <dbReference type="ChEBI" id="CHEBI:47942"/>
    </cofactor>
</comment>
<dbReference type="CDD" id="cd19531">
    <property type="entry name" value="LCL_NRPS-like"/>
    <property type="match status" value="1"/>
</dbReference>
<dbReference type="NCBIfam" id="TIGR01733">
    <property type="entry name" value="AA-adenyl-dom"/>
    <property type="match status" value="4"/>
</dbReference>
<dbReference type="InterPro" id="IPR025110">
    <property type="entry name" value="AMP-bd_C"/>
</dbReference>
<sequence>MATTLPHEQARPLTAAQRGIWYAHSSDPTNPAYYIALYVDVPGPVDRAVFERALRQAVAEAEGLRVCFPQRDDEPSQVVTTPDWSLPVIDFTAEVEPWSAARAWLHARLDQPFDLAAGPLFDFALLVLSADRVLWYARYHHLVIDGVGINLFTRRVCAIYTALVSDTPVPPNPFGSFGDYLDEEARFSSSEEFVAARRSWEKRFADAPLPVRLADGAGDLARDVLRRTTELTPDQVDRLRTAAARAGTRWFGLVVAAVAAYLGRMRGADEVILSLAVTGRASELATTVPTMASNVVPVRLPVRPEMSWAELAAEVAAEIGHARAHQRYRGEDVRKDVGSWDGGRYFGPVVNFMPWDGEFTLGDRTASAHSISTMPVDDLSVVCYRTAGGGLRIDTDAHPDRYREGELETHHRRLLRLLETLADTGPQHRLGEVDLVDAAERQRLLHDMNDTARPVPPATLPELFAAQAAATPDAVAVDSEAGHLSYADLDARANALASRLCSAGVGPSTPVAILMERSVDLVVAILAVTKAGGVYVPLDLRYPTPRMRAVLDDVGARLLLVDQTTRRHEAAEGATVLEVGAAQDGQVGDVPPPHLRPDSLAYIMYTSGSAGTPKGVAVTHRNVVEFVADRRFQAEAHRRVLMHSPHAFDASTYEMWVPLLSGGRVVIAPGEVDAALLRAYAGAGRITALFLTTGLFGVLAEEDPGCFAGLGEVWTGGEAGSPRAFGRVVDACPNTRVISVYGPTETTTFATCQHIGPGIQSERAIPIGRPMDNVRAYVLDDALGLVPQGGVGQLYLAGSGLARGYTNSPGMTAQRFLPDPFGPPGQRMYATGDLVRWRPDATLEFVGRADSQVKLRGFRVEPGDIEAALKRHPAVSQAAVVVRENELTGKRLVAYVVPADGDAPEDESAREQVAEWQEIYRSVYHDAARVALGENFAGWNSSYDAEPIPLAQMREWQDATVASVLQLRPRRVLEIGVGSGLLLARIAPTCEAYWGTDFSAEAIDALRVHLERETAAGNTGLADRVRLRCQPADDVNGLPTGFFDTVILNSVVQYFPNVDYLADVLRAAVDLVVPGGAVFVGDVRLLRLQRSFHTAVELRRAGTGRTLAMLQRSIAQDVLLDKELLVDPEFFHALGTRIEEVDQVRVRIKRGRAHNELTRYRYEAVLRKRAAPGTSAPEDGADQCPVLRWGSDVADLAALAELLTTRRPARALLVRVPNRRVFAEVRAERLARTDSVAAALAALEDNPPTEGAGSVPDPEDVHELGERLGFTVRATWSPEDTEGRLDFFFTTAADAAEPTRTPAGDLATAPLAAYASDPSRSRRLSALATSLAPYLHDRLPDYMVPSAFVVLDRLPLTANGKLDRRALPEPKLDTAEGVNGPRTPVEEILCNLFAEVLGVPRVGVDDRFFDLGGHSLLATRLISRVRATLRVEATVGDLFDAPTVAGFAALLDRERTIRPQLRAMPRPDRVPLSDAQRRLWFLYRLEGASPTYNIPLAVRLTGRLDTAALRAALSDVVSRHESLRTVFPDVQGSPYQHVLQPGAAEPALDVVAVREEDLAAALATACGYGFQLDREPPLRATLFTLDDDTCVLLLVLHHIAGDGWSLRPLSEDLASAYQARRDGHAPEWPPLPVQYADYTRWQHEVLGDADDPDSVAGRQTAYWLSALAGLPERLPLPTDHPRPARSSHRGDTVAFHVDQDLHRELVSLARGTGTTLFMVVQAAIAVLLTRLGAGTDIPIGSPVAGRLDDALDDLVGCFVNTLVLRTDTSGDPSFAELLDRVRATDLAAYENQDLPFEHLVERLNPARTPGHHPLFQVGLSFFSNPDLVIDLPGTEAVAETVHTGTSRFDLSFICYERRGAGQAPVGIDGYVEFSTDLFTRETVTALTRSLVLLLRSVCATPRQRIGEIALADVPRFTAQVEQRPRAVRMSLPTDLDVAGFATREGVEPDTVVLAAAAALLSWYSGGASEVALTFADGDRLLPLRLDVEPQRDFRTLLDAVDREVERVRAESGSSFDDLVRRLASGEPEQGVRMLVQCAASALEDSAELADGHQVSLRLTDGGGQLVVDPALFGDRRARLFAAHFVRLVERVVAEPGVLVGEVEPLTERERREQLVQWCGGGAGYPEVSLVELVRAAARRSPDAVAVVCGERSWTYAELVGRAEGLAGRLVARGVRPGDWVGLVLGRGLAQVEAMLGVLFAGAGYVPVDPAAPAERIGFILEDCQARWVVVDAGAGGGLAGFAGEVLTVEELSAGPVGVLPEVGVDAVAYCIYTSGTTGRPKGVVISHRNVVRLVANDAFPFDYRADDTWALFHSYSFDFSVWEMYCCLIRGGRLVVVSEEDAKDTVRFWRLLDREKVTVISQTPGAFAQLLRVWEGEPDSLRHLRYITFGGEKLRLDLFASWLRARPEVHTINVYGITEATILTTWRRLTADDLDRDGDIGDIGRPFPADRVYVLDAGGGRRLVPVGVVGELYVGGDGVASGYLGRPELDAERFVANPFGEGRLFRSGDLVRFRPDGSLEFVGRADSQVKVRGYRIELGEVEARLAEHASVAEVAVLAEDDRLVAFVRCAGEQPSVGELRADLASRVPEYMVPNEFRVVAAIPLTGNGKRDDRALWESGVPLRQRHVLGLDTDTERYLASLWSRLLNTEVTSADAAFFDIGGHSLLGTKVTACVNELFGIELPLRMLFDTPRLRDLASLIDSMVGDRAEPDDAEDDESAPASSFQQRIWLAEKLEPGTGLYNVPLAWRVAGRLDPVELGAALAGVVARHEILRTRFVERRGRLRQVVDEPWTPVVAHHRLDSAAADRWLRAEADRPFDPSTGPLLRAALLDTPDGQILAITFHHLVFDEGSAPVFLRDLDAAYHRREPDHSGQQTAIGNLGELAEIWADYDAAPPDDQRLVTFGRRLLDWSRRGTARALPEQDEPDTDRIAHDLAWLADRLRGAQQPLRLPEPATPPVAANHEHAEVELPIAGTELHRGLTGLAEREGVDVEHVALAVFAAVLSWYGGRAEFVLGVARPHDSDTGADCPLPLRVSIRPGQSFSALTRRLATELSAVRRHAAAPTEDVLRVLGLAPDADRHGPLDAVLQVHDQRSAQRPQPWRPGYGVGLLLRRHDASITATLRYDDARFDHTRMTAFATHVARLVERVVAEPGVLVGEVEPLTERERREQLVQWCGGGAGYPEVSLVELVRAAARRSPDAVAVVCGERSWTYAELVGRAEGLAGRLVARGVRPGDWVGLVLGRGLAQVEAMLGVLFAGAGYVPVDPAAPAERIGFILEDCQARWVVVDAGAGGGLAGFAGEVLTVEELSAGPVGVLPEVGVDAVAYCIYTSGTTGRPKGVVISHRNVVRLVTNDAFPFQFGPDDTWSLFHSYAFDFSVWELYCCLTHGGRLVVVSEEDAKDTVRFRRLLDREKVTVLNQTPSAFAQLLRVWEGEPDSLRHLRYVIFGGEKLRPRLLADWMRARPEVRMVNMYGITETTVHSTVHVLTPADTEDDASVIGVPIPTTRVYVLDAGGGRRLVPVGVVGELYVGGDGVASGYLGRPELDAERFVANPFGEGRLFRSGDLVRFRPDGSLEFVGRADSQVKVRGYRIELGEVEARLAEHASVAEVAVLAEDDRLVAFVRCAGEQPSVGELRADLASRVPEYMVPNEFRVVAAIPLTGNGKRDDRALWESGVPLRQRHVLGLDTDTERYLASLWSRLLNTEVTSADAAFFDIGGHSLLGTTLIARINERYGTDLPLRALFERPRLRDLAELVDDRAGQQHPSAKAEPSPEEDTFPASGFQERIWIAESLEPGTGLYNVPLAWRVAGRLDPVELGAALAGVVARHEILRTRFVERRGRLRQVVDEPWTPVVAHHRVDSAAADRWLRAEADRPFDPSTGPLLRAALLDTPDGQILAITFHHLVFDGSSVPVFLNELGRCYTGTEAVTAPVGPQYRDFVSARSVVDGAGVDRWVRRLRGAPSYLPLVEPERPGPHGVVPLVLPEDVLARVRRVQDERGMSWFMVVASALAALLHRWTGRDDVTFGFPVANRGSGEFADVLGPCVNTLVVRSRCGEQTTLGQLLDSVRDSVLDALEDRDVPFEEVVSALNPPRRLGSTPYTDVTLNVNFLAAEPVALGDVKLSPLVQESLWEAEVKFGLTVSMLEAGGRMHALLSYRGDRFAARDVERMADALVRLMGRLADTDLPLREVDLGPAGPLPAGGPADTSDRPAEPPAGPQYRDFVSARSVVDGAGVDRWVRRLRGAPSYLPLVEPERPGPHGVVPLVLPEDVLARVRRVQDERGMSWFMVVASALAALLHRWTGRDDVTFGFPVANRGSGEFADVLGPCVNTLVVRSRCGEQTTLGQLLDSVRDSVLDALEDRDVPFEEVVSALNPPRRLGSTPYTDVTLTIQTESPDPVTLGGAGLLPLPVSTATNALGKFALTVSFTVTRDRMTGALAYRGDRFTVDTVRRLARLLTRLLVAVTDATDRDRPLAALDLLGAVDRQAVLDIEAGPAAGQPTTVPALLAATWAQRPHAVAIESSRGALDYATLDRRARVLASSLLPPPGRRDGEPVVALSLGRSEDLVIAMLAAWYAGCAFCPVSPDNPPARTEFILRDLDAHVLVTDNPEAAPPGVRAVRVAQADGPPVTPAPITPESTAYVLYTSGSTGAPKGALISQNGLAQLMRGYVDTFGIHAEDRVSLAANVSFDLAQLEIWSALCSGARLLVYERPVVVPELVSWLADNAITVLHASSPLAEALWTRARPPDCVRWLLFGGAAITQPPPEDLGCQLANLYGPTEATILATAHILRPGGGSPLNCVGRPMPGARVHVLDEHGQRCPIGVTGEIHIAGTGVGKGYWRRAELTDEWFLTRDPDGGRDRVYRTGDLGRWLPDGTLEYQGRRDRQVKLRGFRVEPGEIESALRADPLVAAAAVTVDPERTPALVAYLVAEDAPDTEAVLARLKARLPGFLVPDAVVWLDQLPLSPHGKIDFAALPRPDRADLVGAAPKAEPVGDAERRIAAEWSAVLGIDQIGVHDNFFDLGGDSLKLAALHARLNSALGRDIPIQLLFEFPTVRLLAQSLGQTGRGSGSDPSDAARAAERAANARRARTARRSPRMR</sequence>
<dbReference type="Gene3D" id="3.30.300.30">
    <property type="match status" value="5"/>
</dbReference>
<dbReference type="InterPro" id="IPR023213">
    <property type="entry name" value="CAT-like_dom_sf"/>
</dbReference>
<dbReference type="Pfam" id="PF00501">
    <property type="entry name" value="AMP-binding"/>
    <property type="match status" value="4"/>
</dbReference>
<dbReference type="GO" id="GO:0031177">
    <property type="term" value="F:phosphopantetheine binding"/>
    <property type="evidence" value="ECO:0007669"/>
    <property type="project" value="InterPro"/>
</dbReference>
<feature type="domain" description="Carrier" evidence="6">
    <location>
        <begin position="2629"/>
        <end position="2704"/>
    </location>
</feature>
<feature type="region of interest" description="Disordered" evidence="5">
    <location>
        <begin position="5061"/>
        <end position="5097"/>
    </location>
</feature>
<feature type="domain" description="Carrier" evidence="6">
    <location>
        <begin position="1380"/>
        <end position="1455"/>
    </location>
</feature>
<dbReference type="PANTHER" id="PTHR45527">
    <property type="entry name" value="NONRIBOSOMAL PEPTIDE SYNTHETASE"/>
    <property type="match status" value="1"/>
</dbReference>
<dbReference type="Pfam" id="PF00550">
    <property type="entry name" value="PP-binding"/>
    <property type="match status" value="4"/>
</dbReference>
<dbReference type="Gene3D" id="3.40.50.12780">
    <property type="entry name" value="N-terminal domain of ligase-like"/>
    <property type="match status" value="3"/>
</dbReference>
<dbReference type="PROSITE" id="PS00012">
    <property type="entry name" value="PHOSPHOPANTETHEINE"/>
    <property type="match status" value="3"/>
</dbReference>
<reference evidence="7" key="1">
    <citation type="journal article" date="2013" name="ACS Chem. Biol.">
        <title>Genetic Basis for the Biosynthesis of the Pharmaceutically Important Class of Epoxyketone Proteasome Inhibitors.</title>
        <authorList>
            <person name="Schorn M."/>
            <person name="Zettler J."/>
            <person name="Noel J.P."/>
            <person name="Dorrestein P.C."/>
            <person name="Moore B.S."/>
            <person name="Kaysser L."/>
        </authorList>
    </citation>
    <scope>NUCLEOTIDE SEQUENCE</scope>
    <source>
        <strain evidence="7">ATCC 53904</strain>
    </source>
</reference>
<dbReference type="CDD" id="cd19540">
    <property type="entry name" value="LCL_NRPS-like"/>
    <property type="match status" value="1"/>
</dbReference>
<dbReference type="Pfam" id="PF00668">
    <property type="entry name" value="Condensation"/>
    <property type="match status" value="6"/>
</dbReference>
<dbReference type="FunFam" id="1.10.1200.10:FF:000016">
    <property type="entry name" value="Non-ribosomal peptide synthase"/>
    <property type="match status" value="1"/>
</dbReference>
<dbReference type="CDD" id="cd12117">
    <property type="entry name" value="A_NRPS_Srf_like"/>
    <property type="match status" value="1"/>
</dbReference>
<evidence type="ECO:0000259" key="6">
    <source>
        <dbReference type="PROSITE" id="PS50075"/>
    </source>
</evidence>
<dbReference type="CDD" id="cd02440">
    <property type="entry name" value="AdoMet_MTases"/>
    <property type="match status" value="1"/>
</dbReference>
<dbReference type="SUPFAM" id="SSF53335">
    <property type="entry name" value="S-adenosyl-L-methionine-dependent methyltransferases"/>
    <property type="match status" value="1"/>
</dbReference>
<dbReference type="InterPro" id="IPR006162">
    <property type="entry name" value="Ppantetheine_attach_site"/>
</dbReference>
<feature type="region of interest" description="Disordered" evidence="5">
    <location>
        <begin position="3756"/>
        <end position="3777"/>
    </location>
</feature>
<dbReference type="InterPro" id="IPR001242">
    <property type="entry name" value="Condensation_dom"/>
</dbReference>
<dbReference type="InterPro" id="IPR045851">
    <property type="entry name" value="AMP-bd_C_sf"/>
</dbReference>
<dbReference type="InterPro" id="IPR000873">
    <property type="entry name" value="AMP-dep_synth/lig_dom"/>
</dbReference>
<dbReference type="Gene3D" id="2.30.38.10">
    <property type="entry name" value="Luciferase, Domain 3"/>
    <property type="match status" value="1"/>
</dbReference>
<dbReference type="FunFam" id="3.40.50.980:FF:000001">
    <property type="entry name" value="Non-ribosomal peptide synthetase"/>
    <property type="match status" value="1"/>
</dbReference>
<feature type="domain" description="Carrier" evidence="6">
    <location>
        <begin position="3684"/>
        <end position="3759"/>
    </location>
</feature>
<dbReference type="SUPFAM" id="SSF52777">
    <property type="entry name" value="CoA-dependent acyltransferases"/>
    <property type="match status" value="10"/>
</dbReference>
<keyword evidence="3" id="KW-0597">Phosphoprotein</keyword>
<dbReference type="InterPro" id="IPR010071">
    <property type="entry name" value="AA_adenyl_dom"/>
</dbReference>
<dbReference type="InterPro" id="IPR029063">
    <property type="entry name" value="SAM-dependent_MTases_sf"/>
</dbReference>
<dbReference type="InterPro" id="IPR036736">
    <property type="entry name" value="ACP-like_sf"/>
</dbReference>
<evidence type="ECO:0000313" key="7">
    <source>
        <dbReference type="EMBL" id="AHB38497.1"/>
    </source>
</evidence>
<dbReference type="GO" id="GO:0005829">
    <property type="term" value="C:cytosol"/>
    <property type="evidence" value="ECO:0007669"/>
    <property type="project" value="TreeGrafter"/>
</dbReference>
<evidence type="ECO:0000256" key="4">
    <source>
        <dbReference type="ARBA" id="ARBA00022737"/>
    </source>
</evidence>
<keyword evidence="4" id="KW-0677">Repeat</keyword>